<accession>I4B544</accession>
<dbReference type="InterPro" id="IPR021284">
    <property type="entry name" value="DUF2750"/>
</dbReference>
<dbReference type="Proteomes" id="UP000006048">
    <property type="component" value="Chromosome"/>
</dbReference>
<dbReference type="RefSeq" id="WP_014802910.1">
    <property type="nucleotide sequence ID" value="NC_018020.1"/>
</dbReference>
<protein>
    <recommendedName>
        <fullName evidence="3">DUF2750 domain-containing protein</fullName>
    </recommendedName>
</protein>
<evidence type="ECO:0008006" key="3">
    <source>
        <dbReference type="Google" id="ProtNLM"/>
    </source>
</evidence>
<keyword evidence="2" id="KW-1185">Reference proteome</keyword>
<reference evidence="1 2" key="1">
    <citation type="submission" date="2012-06" db="EMBL/GenBank/DDBJ databases">
        <title>The complete chromosome of genome of Turneriella parva DSM 21527.</title>
        <authorList>
            <consortium name="US DOE Joint Genome Institute (JGI-PGF)"/>
            <person name="Lucas S."/>
            <person name="Han J."/>
            <person name="Lapidus A."/>
            <person name="Bruce D."/>
            <person name="Goodwin L."/>
            <person name="Pitluck S."/>
            <person name="Peters L."/>
            <person name="Kyrpides N."/>
            <person name="Mavromatis K."/>
            <person name="Ivanova N."/>
            <person name="Mikhailova N."/>
            <person name="Chertkov O."/>
            <person name="Detter J.C."/>
            <person name="Tapia R."/>
            <person name="Han C."/>
            <person name="Land M."/>
            <person name="Hauser L."/>
            <person name="Markowitz V."/>
            <person name="Cheng J.-F."/>
            <person name="Hugenholtz P."/>
            <person name="Woyke T."/>
            <person name="Wu D."/>
            <person name="Gronow S."/>
            <person name="Wellnitz S."/>
            <person name="Brambilla E."/>
            <person name="Klenk H.-P."/>
            <person name="Eisen J.A."/>
        </authorList>
    </citation>
    <scope>NUCLEOTIDE SEQUENCE [LARGE SCALE GENOMIC DNA]</scope>
    <source>
        <strain evidence="2">ATCC BAA-1111 / DSM 21527 / NCTC 11395 / H</strain>
    </source>
</reference>
<dbReference type="OrthoDB" id="2936081at2"/>
<dbReference type="EMBL" id="CP002959">
    <property type="protein sequence ID" value="AFM12401.1"/>
    <property type="molecule type" value="Genomic_DNA"/>
</dbReference>
<dbReference type="KEGG" id="tpx:Turpa_1754"/>
<dbReference type="STRING" id="869212.Turpa_1754"/>
<evidence type="ECO:0000313" key="1">
    <source>
        <dbReference type="EMBL" id="AFM12401.1"/>
    </source>
</evidence>
<gene>
    <name evidence="1" type="ordered locus">Turpa_1754</name>
</gene>
<dbReference type="HOGENOM" id="CLU_126055_0_1_12"/>
<sequence length="120" mass="13760">MSQAASQAAAFYKDVTKNREIWTIRDEDGYPAPMTSSKKRSQPFWSSESRAKKIIQNVAAYHGFKTVKIEYHKFINDWLPGLDKYGLLAGLNWSGPRAVGYDIEPKQLKQNLENYKAEET</sequence>
<name>I4B544_TURPD</name>
<evidence type="ECO:0000313" key="2">
    <source>
        <dbReference type="Proteomes" id="UP000006048"/>
    </source>
</evidence>
<dbReference type="Pfam" id="PF11042">
    <property type="entry name" value="DUF2750"/>
    <property type="match status" value="1"/>
</dbReference>
<dbReference type="AlphaFoldDB" id="I4B544"/>
<organism evidence="1 2">
    <name type="scientific">Turneriella parva (strain ATCC BAA-1111 / DSM 21527 / NCTC 11395 / H)</name>
    <name type="common">Leptospira parva</name>
    <dbReference type="NCBI Taxonomy" id="869212"/>
    <lineage>
        <taxon>Bacteria</taxon>
        <taxon>Pseudomonadati</taxon>
        <taxon>Spirochaetota</taxon>
        <taxon>Spirochaetia</taxon>
        <taxon>Leptospirales</taxon>
        <taxon>Leptospiraceae</taxon>
        <taxon>Turneriella</taxon>
    </lineage>
</organism>
<proteinExistence type="predicted"/>